<accession>A0A345HBK8</accession>
<dbReference type="PANTHER" id="PTHR11455">
    <property type="entry name" value="CRYPTOCHROME"/>
    <property type="match status" value="1"/>
</dbReference>
<evidence type="ECO:0000256" key="1">
    <source>
        <dbReference type="ARBA" id="ARBA00005862"/>
    </source>
</evidence>
<dbReference type="KEGG" id="fat:DVK85_06800"/>
<feature type="binding site" evidence="6">
    <location>
        <begin position="382"/>
        <end position="384"/>
    </location>
    <ligand>
        <name>FAD</name>
        <dbReference type="ChEBI" id="CHEBI:57692"/>
    </ligand>
</feature>
<dbReference type="InterPro" id="IPR006050">
    <property type="entry name" value="DNA_photolyase_N"/>
</dbReference>
<dbReference type="SUPFAM" id="SSF48173">
    <property type="entry name" value="Cryptochrome/photolyase FAD-binding domain"/>
    <property type="match status" value="1"/>
</dbReference>
<keyword evidence="4 6" id="KW-0274">FAD</keyword>
<dbReference type="Gene3D" id="3.40.50.620">
    <property type="entry name" value="HUPs"/>
    <property type="match status" value="1"/>
</dbReference>
<dbReference type="Gene3D" id="1.10.579.10">
    <property type="entry name" value="DNA Cyclobutane Dipyrimidine Photolyase, subunit A, domain 3"/>
    <property type="match status" value="1"/>
</dbReference>
<dbReference type="GO" id="GO:0003677">
    <property type="term" value="F:DNA binding"/>
    <property type="evidence" value="ECO:0007669"/>
    <property type="project" value="TreeGrafter"/>
</dbReference>
<evidence type="ECO:0000256" key="4">
    <source>
        <dbReference type="ARBA" id="ARBA00022827"/>
    </source>
</evidence>
<dbReference type="Proteomes" id="UP000253951">
    <property type="component" value="Chromosome"/>
</dbReference>
<dbReference type="InterPro" id="IPR002081">
    <property type="entry name" value="Cryptochrome/DNA_photolyase_1"/>
</dbReference>
<evidence type="ECO:0000259" key="8">
    <source>
        <dbReference type="PROSITE" id="PS51645"/>
    </source>
</evidence>
<keyword evidence="3 6" id="KW-0285">Flavoprotein</keyword>
<reference evidence="9 10" key="1">
    <citation type="submission" date="2018-07" db="EMBL/GenBank/DDBJ databases">
        <title>Complete genome sequence of Flavobacterium arcticum type strain SM1502T.</title>
        <authorList>
            <person name="Li Y."/>
            <person name="Li D.-D."/>
        </authorList>
    </citation>
    <scope>NUCLEOTIDE SEQUENCE [LARGE SCALE GENOMIC DNA]</scope>
    <source>
        <strain evidence="9 10">SM1502</strain>
    </source>
</reference>
<feature type="binding site" evidence="6">
    <location>
        <position position="231"/>
    </location>
    <ligand>
        <name>FAD</name>
        <dbReference type="ChEBI" id="CHEBI:57692"/>
    </ligand>
</feature>
<evidence type="ECO:0000313" key="9">
    <source>
        <dbReference type="EMBL" id="AXG73968.1"/>
    </source>
</evidence>
<dbReference type="InterPro" id="IPR014729">
    <property type="entry name" value="Rossmann-like_a/b/a_fold"/>
</dbReference>
<dbReference type="EMBL" id="CP031188">
    <property type="protein sequence ID" value="AXG73968.1"/>
    <property type="molecule type" value="Genomic_DNA"/>
</dbReference>
<comment type="cofactor">
    <cofactor evidence="6 7">
        <name>FAD</name>
        <dbReference type="ChEBI" id="CHEBI:57692"/>
    </cofactor>
    <text evidence="6 7">Binds 1 FAD per subunit.</text>
</comment>
<organism evidence="9 10">
    <name type="scientific">Flavobacterium arcticum</name>
    <dbReference type="NCBI Taxonomy" id="1784713"/>
    <lineage>
        <taxon>Bacteria</taxon>
        <taxon>Pseudomonadati</taxon>
        <taxon>Bacteroidota</taxon>
        <taxon>Flavobacteriia</taxon>
        <taxon>Flavobacteriales</taxon>
        <taxon>Flavobacteriaceae</taxon>
        <taxon>Flavobacterium</taxon>
    </lineage>
</organism>
<dbReference type="InterPro" id="IPR036155">
    <property type="entry name" value="Crypto/Photolyase_N_sf"/>
</dbReference>
<dbReference type="PROSITE" id="PS51645">
    <property type="entry name" value="PHR_CRY_ALPHA_BETA"/>
    <property type="match status" value="1"/>
</dbReference>
<evidence type="ECO:0000256" key="2">
    <source>
        <dbReference type="ARBA" id="ARBA00017881"/>
    </source>
</evidence>
<evidence type="ECO:0000256" key="7">
    <source>
        <dbReference type="RuleBase" id="RU367151"/>
    </source>
</evidence>
<dbReference type="NCBIfam" id="TIGR02765">
    <property type="entry name" value="crypto_DASH"/>
    <property type="match status" value="1"/>
</dbReference>
<keyword evidence="5 7" id="KW-0157">Chromophore</keyword>
<dbReference type="GO" id="GO:0003904">
    <property type="term" value="F:deoxyribodipyrimidine photo-lyase activity"/>
    <property type="evidence" value="ECO:0007669"/>
    <property type="project" value="TreeGrafter"/>
</dbReference>
<dbReference type="Pfam" id="PF00875">
    <property type="entry name" value="DNA_photolyase"/>
    <property type="match status" value="1"/>
</dbReference>
<dbReference type="PANTHER" id="PTHR11455:SF22">
    <property type="entry name" value="CRYPTOCHROME DASH"/>
    <property type="match status" value="1"/>
</dbReference>
<dbReference type="Gene3D" id="1.25.40.80">
    <property type="match status" value="1"/>
</dbReference>
<protein>
    <recommendedName>
        <fullName evidence="2 7">Cryptochrome DASH</fullName>
    </recommendedName>
</protein>
<dbReference type="AlphaFoldDB" id="A0A345HBK8"/>
<comment type="similarity">
    <text evidence="1 7">Belongs to the DNA photolyase class-1 family.</text>
</comment>
<dbReference type="GO" id="GO:0000719">
    <property type="term" value="P:photoreactive repair"/>
    <property type="evidence" value="ECO:0007669"/>
    <property type="project" value="TreeGrafter"/>
</dbReference>
<keyword evidence="10" id="KW-1185">Reference proteome</keyword>
<dbReference type="InterPro" id="IPR014133">
    <property type="entry name" value="Cry_DASH"/>
</dbReference>
<dbReference type="PRINTS" id="PR00147">
    <property type="entry name" value="DNAPHOTLYASE"/>
</dbReference>
<dbReference type="InterPro" id="IPR005101">
    <property type="entry name" value="Cryptochr/Photolyase_FAD-bd"/>
</dbReference>
<evidence type="ECO:0000313" key="10">
    <source>
        <dbReference type="Proteomes" id="UP000253951"/>
    </source>
</evidence>
<gene>
    <name evidence="9" type="ORF">DVK85_06800</name>
</gene>
<name>A0A345HBK8_9FLAO</name>
<comment type="cofactor">
    <cofactor evidence="7">
        <name>(6R)-5,10-methylene-5,6,7,8-tetrahydrofolate</name>
        <dbReference type="ChEBI" id="CHEBI:15636"/>
    </cofactor>
    <text evidence="7">Binds 1 5,10-methenyltetrahydrofolate (MTHF) per subunit.</text>
</comment>
<dbReference type="GO" id="GO:0071949">
    <property type="term" value="F:FAD binding"/>
    <property type="evidence" value="ECO:0007669"/>
    <property type="project" value="TreeGrafter"/>
</dbReference>
<evidence type="ECO:0000256" key="5">
    <source>
        <dbReference type="ARBA" id="ARBA00022991"/>
    </source>
</evidence>
<evidence type="ECO:0000256" key="6">
    <source>
        <dbReference type="PIRSR" id="PIRSR602081-1"/>
    </source>
</evidence>
<dbReference type="Pfam" id="PF03441">
    <property type="entry name" value="FAD_binding_7"/>
    <property type="match status" value="1"/>
</dbReference>
<feature type="domain" description="Photolyase/cryptochrome alpha/beta" evidence="8">
    <location>
        <begin position="2"/>
        <end position="136"/>
    </location>
</feature>
<comment type="function">
    <text evidence="7">May have a photoreceptor function.</text>
</comment>
<dbReference type="OrthoDB" id="9772484at2"/>
<dbReference type="SUPFAM" id="SSF52425">
    <property type="entry name" value="Cryptochrome/photolyase, N-terminal domain"/>
    <property type="match status" value="1"/>
</dbReference>
<evidence type="ECO:0000256" key="3">
    <source>
        <dbReference type="ARBA" id="ARBA00022630"/>
    </source>
</evidence>
<proteinExistence type="inferred from homology"/>
<feature type="binding site" evidence="6">
    <location>
        <begin position="244"/>
        <end position="248"/>
    </location>
    <ligand>
        <name>FAD</name>
        <dbReference type="ChEBI" id="CHEBI:57692"/>
    </ligand>
</feature>
<sequence>MPTSIVWFKTDLRLHDNEALVKAIQQNNSVVPVFCIDDDQFGKTKFGFEKTGSFRAQFLLESLADLDTQLRKLKSGLVIVRGIPEEELPRVARLYNAKKVYAKKEVTTDEKKQEERVVAALWKQGCMVETFSTSTLYHAEDLPFPLRGIPDVFTTFRKKIEKEAGIRPVFHKPDSIPSPIIPLMELPSLEELGLEEIALDSRAAITFKGGETEGLKRLNDYIFKTEAIATYKETRNGLLGKNYSSKFSPWLAMGCLSPREVYHEVKKYEAKNGANKSTYWMIFELLWRDYFRFMMKKHRNKLFLSGGIKNIAPKLSKPNAEVLQRWINGETGQDFIDANMRELKLTGFMSNRGRQNVASYLCHELDTDWRYGAAYFEEILIDYDPSSNWGNWAYIAGVGNDPRVERHFDPQKQADDYDAKKTYRDLWLQEA</sequence>
<dbReference type="InterPro" id="IPR036134">
    <property type="entry name" value="Crypto/Photolyase_FAD-like_sf"/>
</dbReference>
<dbReference type="RefSeq" id="WP_114677727.1">
    <property type="nucleotide sequence ID" value="NZ_CP031188.1"/>
</dbReference>